<dbReference type="PROSITE" id="PS51257">
    <property type="entry name" value="PROKAR_LIPOPROTEIN"/>
    <property type="match status" value="1"/>
</dbReference>
<accession>A0A139IC73</accession>
<dbReference type="EMBL" id="LFZO01000156">
    <property type="protein sequence ID" value="KXT12310.1"/>
    <property type="molecule type" value="Genomic_DNA"/>
</dbReference>
<keyword evidence="3" id="KW-1185">Reference proteome</keyword>
<protein>
    <submittedName>
        <fullName evidence="2">Uncharacterized protein</fullName>
    </submittedName>
</protein>
<comment type="caution">
    <text evidence="2">The sequence shown here is derived from an EMBL/GenBank/DDBJ whole genome shotgun (WGS) entry which is preliminary data.</text>
</comment>
<feature type="signal peptide" evidence="1">
    <location>
        <begin position="1"/>
        <end position="16"/>
    </location>
</feature>
<evidence type="ECO:0000313" key="3">
    <source>
        <dbReference type="Proteomes" id="UP000073492"/>
    </source>
</evidence>
<gene>
    <name evidence="2" type="ORF">AC579_6213</name>
</gene>
<sequence length="72" mass="7953">MRILLMIFLLTSIASCATLQHDLLDKPILSAVLVAVVEVGVHVRNLVIMLGVLVADVVIYVNIADEEFEWCC</sequence>
<dbReference type="Proteomes" id="UP000073492">
    <property type="component" value="Unassembled WGS sequence"/>
</dbReference>
<feature type="chain" id="PRO_5007297324" evidence="1">
    <location>
        <begin position="17"/>
        <end position="72"/>
    </location>
</feature>
<dbReference type="AlphaFoldDB" id="A0A139IC73"/>
<evidence type="ECO:0000256" key="1">
    <source>
        <dbReference type="SAM" id="SignalP"/>
    </source>
</evidence>
<evidence type="ECO:0000313" key="2">
    <source>
        <dbReference type="EMBL" id="KXT12310.1"/>
    </source>
</evidence>
<name>A0A139IC73_9PEZI</name>
<organism evidence="2 3">
    <name type="scientific">Pseudocercospora musae</name>
    <dbReference type="NCBI Taxonomy" id="113226"/>
    <lineage>
        <taxon>Eukaryota</taxon>
        <taxon>Fungi</taxon>
        <taxon>Dikarya</taxon>
        <taxon>Ascomycota</taxon>
        <taxon>Pezizomycotina</taxon>
        <taxon>Dothideomycetes</taxon>
        <taxon>Dothideomycetidae</taxon>
        <taxon>Mycosphaerellales</taxon>
        <taxon>Mycosphaerellaceae</taxon>
        <taxon>Pseudocercospora</taxon>
    </lineage>
</organism>
<reference evidence="2 3" key="1">
    <citation type="submission" date="2015-07" db="EMBL/GenBank/DDBJ databases">
        <title>Comparative genomics of the Sigatoka disease complex on banana suggests a link between parallel evolutionary changes in Pseudocercospora fijiensis and Pseudocercospora eumusae and increased virulence on the banana host.</title>
        <authorList>
            <person name="Chang T.-C."/>
            <person name="Salvucci A."/>
            <person name="Crous P.W."/>
            <person name="Stergiopoulos I."/>
        </authorList>
    </citation>
    <scope>NUCLEOTIDE SEQUENCE [LARGE SCALE GENOMIC DNA]</scope>
    <source>
        <strain evidence="2 3">CBS 116634</strain>
    </source>
</reference>
<keyword evidence="1" id="KW-0732">Signal</keyword>
<proteinExistence type="predicted"/>